<dbReference type="GO" id="GO:0016791">
    <property type="term" value="F:phosphatase activity"/>
    <property type="evidence" value="ECO:0007669"/>
    <property type="project" value="TreeGrafter"/>
</dbReference>
<dbReference type="STRING" id="1797263.A2397_05465"/>
<dbReference type="InterPro" id="IPR006379">
    <property type="entry name" value="HAD-SF_hydro_IIB"/>
</dbReference>
<dbReference type="Proteomes" id="UP000176424">
    <property type="component" value="Unassembled WGS sequence"/>
</dbReference>
<reference evidence="1 2" key="1">
    <citation type="journal article" date="2016" name="Nat. Commun.">
        <title>Thousands of microbial genomes shed light on interconnected biogeochemical processes in an aquifer system.</title>
        <authorList>
            <person name="Anantharaman K."/>
            <person name="Brown C.T."/>
            <person name="Hug L.A."/>
            <person name="Sharon I."/>
            <person name="Castelle C.J."/>
            <person name="Probst A.J."/>
            <person name="Thomas B.C."/>
            <person name="Singh A."/>
            <person name="Wilkins M.J."/>
            <person name="Karaoz U."/>
            <person name="Brodie E.L."/>
            <person name="Williams K.H."/>
            <person name="Hubbard S.S."/>
            <person name="Banfield J.F."/>
        </authorList>
    </citation>
    <scope>NUCLEOTIDE SEQUENCE [LARGE SCALE GENOMIC DNA]</scope>
</reference>
<evidence type="ECO:0000313" key="2">
    <source>
        <dbReference type="Proteomes" id="UP000176424"/>
    </source>
</evidence>
<dbReference type="Gene3D" id="3.40.50.1000">
    <property type="entry name" value="HAD superfamily/HAD-like"/>
    <property type="match status" value="1"/>
</dbReference>
<comment type="caution">
    <text evidence="1">The sequence shown here is derived from an EMBL/GenBank/DDBJ whole genome shotgun (WGS) entry which is preliminary data.</text>
</comment>
<dbReference type="AlphaFoldDB" id="A0A1F4ZPC1"/>
<dbReference type="PANTHER" id="PTHR10000:SF8">
    <property type="entry name" value="HAD SUPERFAMILY HYDROLASE-LIKE, TYPE 3"/>
    <property type="match status" value="1"/>
</dbReference>
<organism evidence="1 2">
    <name type="scientific">Candidatus Amesbacteria bacterium RIFOXYB1_FULL_44_23</name>
    <dbReference type="NCBI Taxonomy" id="1797263"/>
    <lineage>
        <taxon>Bacteria</taxon>
        <taxon>Candidatus Amesiibacteriota</taxon>
    </lineage>
</organism>
<accession>A0A1F4ZPC1</accession>
<evidence type="ECO:0000313" key="1">
    <source>
        <dbReference type="EMBL" id="OGD08235.1"/>
    </source>
</evidence>
<proteinExistence type="predicted"/>
<dbReference type="Gene3D" id="3.90.1070.10">
    <property type="match status" value="1"/>
</dbReference>
<sequence length="257" mass="28991">MLPLDQLTKEKIKDVKIVCFDVDGVTIKRGTEIEEKGTQLKIKTSPLEDNILEKLLRLKKYFHVTINSGRSSLYLTKVFQDILWGNASLIAEIGIFIVHNGKLIQTEIFNDYELETMHKITVDLQKIAVTNPQARGFEPKQFLITLHAFQAIPDVDEVVKKHDPKGEFYCWWNGEAYDVAPKRFNKGAGLNSLCKILNVNISDTIAVGNGINDKDMIDAAGIGITTDKAHLQAEYFIEGEHLGGEYLMDKLLQLKES</sequence>
<dbReference type="Pfam" id="PF08282">
    <property type="entry name" value="Hydrolase_3"/>
    <property type="match status" value="1"/>
</dbReference>
<dbReference type="EMBL" id="MEXR01000061">
    <property type="protein sequence ID" value="OGD08235.1"/>
    <property type="molecule type" value="Genomic_DNA"/>
</dbReference>
<evidence type="ECO:0008006" key="3">
    <source>
        <dbReference type="Google" id="ProtNLM"/>
    </source>
</evidence>
<name>A0A1F4ZPC1_9BACT</name>
<protein>
    <recommendedName>
        <fullName evidence="3">Sucrose phosphatase-like domain-containing protein</fullName>
    </recommendedName>
</protein>
<dbReference type="SUPFAM" id="SSF56784">
    <property type="entry name" value="HAD-like"/>
    <property type="match status" value="1"/>
</dbReference>
<gene>
    <name evidence="1" type="ORF">A2397_05465</name>
</gene>
<dbReference type="PANTHER" id="PTHR10000">
    <property type="entry name" value="PHOSPHOSERINE PHOSPHATASE"/>
    <property type="match status" value="1"/>
</dbReference>
<dbReference type="GO" id="GO:0000287">
    <property type="term" value="F:magnesium ion binding"/>
    <property type="evidence" value="ECO:0007669"/>
    <property type="project" value="TreeGrafter"/>
</dbReference>
<dbReference type="InterPro" id="IPR023214">
    <property type="entry name" value="HAD_sf"/>
</dbReference>
<dbReference type="GO" id="GO:0005829">
    <property type="term" value="C:cytosol"/>
    <property type="evidence" value="ECO:0007669"/>
    <property type="project" value="TreeGrafter"/>
</dbReference>
<dbReference type="NCBIfam" id="TIGR01484">
    <property type="entry name" value="HAD-SF-IIB"/>
    <property type="match status" value="1"/>
</dbReference>
<dbReference type="InterPro" id="IPR036412">
    <property type="entry name" value="HAD-like_sf"/>
</dbReference>